<accession>A0A8S5TCS6</accession>
<name>A0A8S5TCS6_9CAUD</name>
<sequence length="868" mass="97374">MAKGLKKECLDSVSQVIGRQLTAKEGEDIVLNIKSKVLDIRKTEPNLTKDQYVAKAAALVAQDMQYRVTRMKVNAQRQVIALAAMQNYTADMRAKGLSANSAAMRYLDKVDKHAVGVSKEYASELVDTLQAACPKFFGMIENDDAVAGILAEISGVDTKNADYKKAAQAWIQCTEQMRERYNRAGGDIRSREDWIMPQTHNQGKILNAARILDEKTPKSFAGRTAAKAKHAADRFKKRNPEANRDAWVDFVFERLDKTQYLDDNLQQMNDVEIKNVLREAYMSITENGDQHQNAADAKPSGRAKAKSEQRQEHRTIHFKDYKARIEYNRMFGQNPSIFGTMLSHVSAMSRDITLLEEMGPSPTATFNTLRRSTEILNNQSNNVEGKKVTTADFMLNAMWKNLNGSRGIQNETLAAIAQGARNLQVAGKLGGAFLTSMSDIATYFHMCHVNHMPFAQSAMYLVKSLNPADKSDVAFAAQAGVIGDVFNSAANRFVTDNMSQGITSKLADATMRASLLSQWTDGIRRGAAQTAMAFYTNARKYDWNTCDGWLRERLENFGLDETFWKVIQKAPTEKFGDAEFVTKNSILDISDADLATLGISRHALEKYASDYLAFVFDDAHMASLQPDLYTQAISNLGLARGTIAGEAWQCFFLFKSFPTAMLTRHFQRSGDLYRYKKRTDGKMIAAASLVDYYAPLLIGSTMIALVTNMFKDVLNGQDIQDPFTTDNIARAFTSGGGAGFAGDIFVSALGDYKYGHPNIYNAFGPVFSSMLDAYTIYDKYKDDRDIGANVLRFAKSNTPMVNLWYTKQLLNHAVFNQLQEMMNPGYHRRMERKSMRMRGTGYWWQPTSAMPGRLPRVAKSKDRWEIMK</sequence>
<protein>
    <submittedName>
        <fullName evidence="2">Structural protein</fullName>
    </submittedName>
</protein>
<evidence type="ECO:0000313" key="2">
    <source>
        <dbReference type="EMBL" id="DAF60936.1"/>
    </source>
</evidence>
<feature type="region of interest" description="Disordered" evidence="1">
    <location>
        <begin position="288"/>
        <end position="313"/>
    </location>
</feature>
<organism evidence="2">
    <name type="scientific">Podoviridae sp. ctlMy11</name>
    <dbReference type="NCBI Taxonomy" id="2827746"/>
    <lineage>
        <taxon>Viruses</taxon>
        <taxon>Duplodnaviria</taxon>
        <taxon>Heunggongvirae</taxon>
        <taxon>Uroviricota</taxon>
        <taxon>Caudoviricetes</taxon>
    </lineage>
</organism>
<reference evidence="2" key="1">
    <citation type="journal article" date="2021" name="Proc. Natl. Acad. Sci. U.S.A.">
        <title>A Catalog of Tens of Thousands of Viruses from Human Metagenomes Reveals Hidden Associations with Chronic Diseases.</title>
        <authorList>
            <person name="Tisza M.J."/>
            <person name="Buck C.B."/>
        </authorList>
    </citation>
    <scope>NUCLEOTIDE SEQUENCE</scope>
    <source>
        <strain evidence="2">CtlMy11</strain>
    </source>
</reference>
<dbReference type="EMBL" id="BK032800">
    <property type="protein sequence ID" value="DAF60936.1"/>
    <property type="molecule type" value="Genomic_DNA"/>
</dbReference>
<proteinExistence type="predicted"/>
<evidence type="ECO:0000256" key="1">
    <source>
        <dbReference type="SAM" id="MobiDB-lite"/>
    </source>
</evidence>